<keyword evidence="6" id="KW-0653">Protein transport</keyword>
<sequence length="230" mass="23384">MTRQSGMADREPCPWRVVDDVGGAFCMGNIGGGMWHSIKGARMAPAGARFAGSLSAVSARAPVLGGQFAVWGGLFACFDCSLTALRQKEDPWNSIVSGAATGGVLAVRAGPQAAASAALIGGVLLALIEGMGIMFTKMTAPPSPDDMLAMQQQQSFDPTAPPTQGGLFPSMPSMSSPSTAAPPPPDPYSNTSTTSDGTTTFSTESSSSSMSNTSDTSSDGGSSWWPFGGS</sequence>
<feature type="compositionally biased region" description="Low complexity" evidence="11">
    <location>
        <begin position="169"/>
        <end position="179"/>
    </location>
</feature>
<feature type="compositionally biased region" description="Low complexity" evidence="11">
    <location>
        <begin position="188"/>
        <end position="223"/>
    </location>
</feature>
<evidence type="ECO:0000256" key="3">
    <source>
        <dbReference type="ARBA" id="ARBA00022448"/>
    </source>
</evidence>
<keyword evidence="10" id="KW-0472">Membrane</keyword>
<evidence type="ECO:0000256" key="10">
    <source>
        <dbReference type="ARBA" id="ARBA00023136"/>
    </source>
</evidence>
<dbReference type="AlphaFoldDB" id="A0A1E7FD74"/>
<name>A0A1E7FD74_9STRA</name>
<evidence type="ECO:0000256" key="7">
    <source>
        <dbReference type="ARBA" id="ARBA00022989"/>
    </source>
</evidence>
<reference evidence="12 13" key="1">
    <citation type="submission" date="2016-09" db="EMBL/GenBank/DDBJ databases">
        <title>Extensive genetic diversity and differential bi-allelic expression allows diatom success in the polar Southern Ocean.</title>
        <authorList>
            <consortium name="DOE Joint Genome Institute"/>
            <person name="Mock T."/>
            <person name="Otillar R.P."/>
            <person name="Strauss J."/>
            <person name="Dupont C."/>
            <person name="Frickenhaus S."/>
            <person name="Maumus F."/>
            <person name="Mcmullan M."/>
            <person name="Sanges R."/>
            <person name="Schmutz J."/>
            <person name="Toseland A."/>
            <person name="Valas R."/>
            <person name="Veluchamy A."/>
            <person name="Ward B.J."/>
            <person name="Allen A."/>
            <person name="Barry K."/>
            <person name="Falciatore A."/>
            <person name="Ferrante M."/>
            <person name="Fortunato A.E."/>
            <person name="Gloeckner G."/>
            <person name="Gruber A."/>
            <person name="Hipkin R."/>
            <person name="Janech M."/>
            <person name="Kroth P."/>
            <person name="Leese F."/>
            <person name="Lindquist E."/>
            <person name="Lyon B.R."/>
            <person name="Martin J."/>
            <person name="Mayer C."/>
            <person name="Parker M."/>
            <person name="Quesneville H."/>
            <person name="Raymond J."/>
            <person name="Uhlig C."/>
            <person name="Valentin K.U."/>
            <person name="Worden A.Z."/>
            <person name="Armbrust E.V."/>
            <person name="Bowler C."/>
            <person name="Green B."/>
            <person name="Moulton V."/>
            <person name="Van Oosterhout C."/>
            <person name="Grigoriev I."/>
        </authorList>
    </citation>
    <scope>NUCLEOTIDE SEQUENCE [LARGE SCALE GENOMIC DNA]</scope>
    <source>
        <strain evidence="12 13">CCMP1102</strain>
    </source>
</reference>
<feature type="region of interest" description="Disordered" evidence="11">
    <location>
        <begin position="155"/>
        <end position="230"/>
    </location>
</feature>
<keyword evidence="9" id="KW-0496">Mitochondrion</keyword>
<organism evidence="12 13">
    <name type="scientific">Fragilariopsis cylindrus CCMP1102</name>
    <dbReference type="NCBI Taxonomy" id="635003"/>
    <lineage>
        <taxon>Eukaryota</taxon>
        <taxon>Sar</taxon>
        <taxon>Stramenopiles</taxon>
        <taxon>Ochrophyta</taxon>
        <taxon>Bacillariophyta</taxon>
        <taxon>Bacillariophyceae</taxon>
        <taxon>Bacillariophycidae</taxon>
        <taxon>Bacillariales</taxon>
        <taxon>Bacillariaceae</taxon>
        <taxon>Fragilariopsis</taxon>
    </lineage>
</organism>
<evidence type="ECO:0000256" key="11">
    <source>
        <dbReference type="SAM" id="MobiDB-lite"/>
    </source>
</evidence>
<proteinExistence type="inferred from homology"/>
<evidence type="ECO:0000256" key="2">
    <source>
        <dbReference type="ARBA" id="ARBA00008444"/>
    </source>
</evidence>
<dbReference type="OrthoDB" id="2261329at2759"/>
<keyword evidence="8" id="KW-0811">Translocation</keyword>
<dbReference type="GO" id="GO:0030150">
    <property type="term" value="P:protein import into mitochondrial matrix"/>
    <property type="evidence" value="ECO:0007669"/>
    <property type="project" value="TreeGrafter"/>
</dbReference>
<dbReference type="PANTHER" id="PTHR10485">
    <property type="entry name" value="MITOCHONDRIAL IMPORT INNER MEMBRANE TRANSLOCASE SUBUNIT TIM-17"/>
    <property type="match status" value="1"/>
</dbReference>
<dbReference type="FunCoup" id="A0A1E7FD74">
    <property type="interactions" value="232"/>
</dbReference>
<comment type="similarity">
    <text evidence="2">Belongs to the Tim17/Tim22/Tim23 family.</text>
</comment>
<keyword evidence="3" id="KW-0813">Transport</keyword>
<keyword evidence="4" id="KW-0812">Transmembrane</keyword>
<dbReference type="PANTHER" id="PTHR10485:SF0">
    <property type="entry name" value="AT05822P-RELATED"/>
    <property type="match status" value="1"/>
</dbReference>
<keyword evidence="13" id="KW-1185">Reference proteome</keyword>
<evidence type="ECO:0000256" key="5">
    <source>
        <dbReference type="ARBA" id="ARBA00022792"/>
    </source>
</evidence>
<comment type="subcellular location">
    <subcellularLocation>
        <location evidence="1">Mitochondrion inner membrane</location>
        <topology evidence="1">Multi-pass membrane protein</topology>
    </subcellularLocation>
</comment>
<evidence type="ECO:0000256" key="9">
    <source>
        <dbReference type="ARBA" id="ARBA00023128"/>
    </source>
</evidence>
<keyword evidence="5" id="KW-0999">Mitochondrion inner membrane</keyword>
<accession>A0A1E7FD74</accession>
<evidence type="ECO:0000256" key="4">
    <source>
        <dbReference type="ARBA" id="ARBA00022692"/>
    </source>
</evidence>
<dbReference type="EMBL" id="KV784358">
    <property type="protein sequence ID" value="OEU16142.1"/>
    <property type="molecule type" value="Genomic_DNA"/>
</dbReference>
<dbReference type="GO" id="GO:0005744">
    <property type="term" value="C:TIM23 mitochondrial import inner membrane translocase complex"/>
    <property type="evidence" value="ECO:0007669"/>
    <property type="project" value="TreeGrafter"/>
</dbReference>
<gene>
    <name evidence="12" type="ORF">FRACYDRAFT_268894</name>
</gene>
<evidence type="ECO:0000313" key="12">
    <source>
        <dbReference type="EMBL" id="OEU16142.1"/>
    </source>
</evidence>
<dbReference type="InParanoid" id="A0A1E7FD74"/>
<keyword evidence="7" id="KW-1133">Transmembrane helix</keyword>
<evidence type="ECO:0000256" key="6">
    <source>
        <dbReference type="ARBA" id="ARBA00022927"/>
    </source>
</evidence>
<dbReference type="Pfam" id="PF02466">
    <property type="entry name" value="Tim17"/>
    <property type="match status" value="1"/>
</dbReference>
<dbReference type="GO" id="GO:0008320">
    <property type="term" value="F:protein transmembrane transporter activity"/>
    <property type="evidence" value="ECO:0007669"/>
    <property type="project" value="TreeGrafter"/>
</dbReference>
<evidence type="ECO:0000256" key="1">
    <source>
        <dbReference type="ARBA" id="ARBA00004448"/>
    </source>
</evidence>
<dbReference type="Proteomes" id="UP000095751">
    <property type="component" value="Unassembled WGS sequence"/>
</dbReference>
<dbReference type="KEGG" id="fcy:FRACYDRAFT_268894"/>
<evidence type="ECO:0000256" key="8">
    <source>
        <dbReference type="ARBA" id="ARBA00023010"/>
    </source>
</evidence>
<evidence type="ECO:0000313" key="13">
    <source>
        <dbReference type="Proteomes" id="UP000095751"/>
    </source>
</evidence>
<protein>
    <submittedName>
        <fullName evidence="12">Tim17-domain-containing protein</fullName>
    </submittedName>
</protein>